<comment type="caution">
    <text evidence="1">The sequence shown here is derived from an EMBL/GenBank/DDBJ whole genome shotgun (WGS) entry which is preliminary data.</text>
</comment>
<protein>
    <submittedName>
        <fullName evidence="1">Uncharacterized protein</fullName>
    </submittedName>
</protein>
<dbReference type="EMBL" id="JAUHHV010000011">
    <property type="protein sequence ID" value="KAK1407821.1"/>
    <property type="molecule type" value="Genomic_DNA"/>
</dbReference>
<evidence type="ECO:0000313" key="2">
    <source>
        <dbReference type="Proteomes" id="UP001229421"/>
    </source>
</evidence>
<keyword evidence="2" id="KW-1185">Reference proteome</keyword>
<accession>A0AAD8NH54</accession>
<evidence type="ECO:0000313" key="1">
    <source>
        <dbReference type="EMBL" id="KAK1407821.1"/>
    </source>
</evidence>
<name>A0AAD8NH54_TARER</name>
<gene>
    <name evidence="1" type="ORF">QVD17_39448</name>
</gene>
<dbReference type="Proteomes" id="UP001229421">
    <property type="component" value="Unassembled WGS sequence"/>
</dbReference>
<organism evidence="1 2">
    <name type="scientific">Tagetes erecta</name>
    <name type="common">African marigold</name>
    <dbReference type="NCBI Taxonomy" id="13708"/>
    <lineage>
        <taxon>Eukaryota</taxon>
        <taxon>Viridiplantae</taxon>
        <taxon>Streptophyta</taxon>
        <taxon>Embryophyta</taxon>
        <taxon>Tracheophyta</taxon>
        <taxon>Spermatophyta</taxon>
        <taxon>Magnoliopsida</taxon>
        <taxon>eudicotyledons</taxon>
        <taxon>Gunneridae</taxon>
        <taxon>Pentapetalae</taxon>
        <taxon>asterids</taxon>
        <taxon>campanulids</taxon>
        <taxon>Asterales</taxon>
        <taxon>Asteraceae</taxon>
        <taxon>Asteroideae</taxon>
        <taxon>Heliantheae alliance</taxon>
        <taxon>Tageteae</taxon>
        <taxon>Tagetes</taxon>
    </lineage>
</organism>
<reference evidence="1" key="1">
    <citation type="journal article" date="2023" name="bioRxiv">
        <title>Improved chromosome-level genome assembly for marigold (Tagetes erecta).</title>
        <authorList>
            <person name="Jiang F."/>
            <person name="Yuan L."/>
            <person name="Wang S."/>
            <person name="Wang H."/>
            <person name="Xu D."/>
            <person name="Wang A."/>
            <person name="Fan W."/>
        </authorList>
    </citation>
    <scope>NUCLEOTIDE SEQUENCE</scope>
    <source>
        <strain evidence="1">WSJ</strain>
        <tissue evidence="1">Leaf</tissue>
    </source>
</reference>
<dbReference type="AlphaFoldDB" id="A0AAD8NH54"/>
<proteinExistence type="predicted"/>
<sequence>MTSDEVQAKFISLINLGFKVALQDANNNICELVKIITATEDHYDAKDKELERLRFNRLSSMVLHEKELNDFPFEVKNFTVAVLCLDRFKIARQANGVDLTRIPRMSMDDA</sequence>